<dbReference type="PANTHER" id="PTHR38339:SF1">
    <property type="entry name" value="TRANSGLUTAMINASE-LIKE DOMAIN-CONTAINING PROTEIN"/>
    <property type="match status" value="1"/>
</dbReference>
<gene>
    <name evidence="2" type="ORF">SAMN05660349_01936</name>
</gene>
<dbReference type="Gene3D" id="3.10.620.30">
    <property type="match status" value="1"/>
</dbReference>
<sequence length="451" mass="51780">MKQCIVGIVALLGIMACQQQKVVTEIVPDAIRISETERHRRIALDFRKDKESVVAYIQNYYPLVTDSMLDAWEESKALEVMYVHGKKCYFNQAAPNLFRIDPEAKKVKEAKEGRSLSASELVNQKHLPEVINTLRSSHTTQGLPVRFEVTYKLTVKADAVPDGEVIRCWLPYPREDNRRQSEVELLSASCADYQIAPKETLHRTLYMEKRAEKNTPTQFSVAYRFTSSAEWFDLKEEQLRPYHTESDLYKKYTAESASHVLFTPAIRHLSGHIAGNGDSPLQKVRKIFTYINDAYPWASAREYSTVPNIPEYVIDNRHGDCGMVSLLFITLCRLNGIPAKWQSGFMLHPGGVNLHDWAEVYFEGVGWVPVDQSFGIPAFAEDNDTRYFFSNGIDAYRLIVNDDFSAPLVPEKHFTRSETVDFQRGEVEWKGGNLYFDKWTWDIDVQIIPQK</sequence>
<dbReference type="GO" id="GO:0008233">
    <property type="term" value="F:peptidase activity"/>
    <property type="evidence" value="ECO:0007669"/>
    <property type="project" value="UniProtKB-KW"/>
</dbReference>
<dbReference type="PROSITE" id="PS51257">
    <property type="entry name" value="PROKAR_LIPOPROTEIN"/>
    <property type="match status" value="1"/>
</dbReference>
<evidence type="ECO:0000259" key="1">
    <source>
        <dbReference type="SMART" id="SM00460"/>
    </source>
</evidence>
<protein>
    <submittedName>
        <fullName evidence="2">Transglutaminase-like enzyme, putative cysteine protease</fullName>
    </submittedName>
</protein>
<feature type="domain" description="Transglutaminase-like" evidence="1">
    <location>
        <begin position="313"/>
        <end position="374"/>
    </location>
</feature>
<dbReference type="InterPro" id="IPR002931">
    <property type="entry name" value="Transglutaminase-like"/>
</dbReference>
<dbReference type="SUPFAM" id="SSF54001">
    <property type="entry name" value="Cysteine proteinases"/>
    <property type="match status" value="1"/>
</dbReference>
<dbReference type="Pfam" id="PF01841">
    <property type="entry name" value="Transglut_core"/>
    <property type="match status" value="1"/>
</dbReference>
<reference evidence="3" key="1">
    <citation type="submission" date="2017-02" db="EMBL/GenBank/DDBJ databases">
        <authorList>
            <person name="Varghese N."/>
            <person name="Submissions S."/>
        </authorList>
    </citation>
    <scope>NUCLEOTIDE SEQUENCE [LARGE SCALE GENOMIC DNA]</scope>
    <source>
        <strain evidence="3">DSM 24967</strain>
    </source>
</reference>
<dbReference type="RefSeq" id="WP_079683453.1">
    <property type="nucleotide sequence ID" value="NZ_FUYQ01000012.1"/>
</dbReference>
<dbReference type="GO" id="GO:0006508">
    <property type="term" value="P:proteolysis"/>
    <property type="evidence" value="ECO:0007669"/>
    <property type="project" value="UniProtKB-KW"/>
</dbReference>
<keyword evidence="3" id="KW-1185">Reference proteome</keyword>
<keyword evidence="2" id="KW-0378">Hydrolase</keyword>
<evidence type="ECO:0000313" key="3">
    <source>
        <dbReference type="Proteomes" id="UP000190852"/>
    </source>
</evidence>
<dbReference type="Proteomes" id="UP000190852">
    <property type="component" value="Unassembled WGS sequence"/>
</dbReference>
<name>A0A1T5CJJ6_9BACT</name>
<dbReference type="PANTHER" id="PTHR38339">
    <property type="entry name" value="TRANSGLUTAMINASE DOMAIN PROTEIN"/>
    <property type="match status" value="1"/>
</dbReference>
<dbReference type="EMBL" id="FUYQ01000012">
    <property type="protein sequence ID" value="SKB59330.1"/>
    <property type="molecule type" value="Genomic_DNA"/>
</dbReference>
<organism evidence="2 3">
    <name type="scientific">Parabacteroides chartae</name>
    <dbReference type="NCBI Taxonomy" id="1037355"/>
    <lineage>
        <taxon>Bacteria</taxon>
        <taxon>Pseudomonadati</taxon>
        <taxon>Bacteroidota</taxon>
        <taxon>Bacteroidia</taxon>
        <taxon>Bacteroidales</taxon>
        <taxon>Tannerellaceae</taxon>
        <taxon>Parabacteroides</taxon>
    </lineage>
</organism>
<proteinExistence type="predicted"/>
<keyword evidence="2" id="KW-0645">Protease</keyword>
<evidence type="ECO:0000313" key="2">
    <source>
        <dbReference type="EMBL" id="SKB59330.1"/>
    </source>
</evidence>
<dbReference type="InterPro" id="IPR038765">
    <property type="entry name" value="Papain-like_cys_pep_sf"/>
</dbReference>
<dbReference type="AlphaFoldDB" id="A0A1T5CJJ6"/>
<accession>A0A1T5CJJ6</accession>
<dbReference type="SMART" id="SM00460">
    <property type="entry name" value="TGc"/>
    <property type="match status" value="1"/>
</dbReference>